<dbReference type="InterPro" id="IPR000242">
    <property type="entry name" value="PTP_cat"/>
</dbReference>
<evidence type="ECO:0000256" key="1">
    <source>
        <dbReference type="SAM" id="MobiDB-lite"/>
    </source>
</evidence>
<dbReference type="WBParaSite" id="jg17809">
    <property type="protein sequence ID" value="jg17809"/>
    <property type="gene ID" value="jg17809"/>
</dbReference>
<dbReference type="SUPFAM" id="SSF52799">
    <property type="entry name" value="(Phosphotyrosine protein) phosphatases II"/>
    <property type="match status" value="1"/>
</dbReference>
<sequence length="629" mass="71109">MKKKPSVGQKAEKRHVKVHLPEVEKSSESKQPSKNPTSSKQEVSQTANPQKKELPARPASQKSNSGSDESEEVGSEGSSQLPKLYEKQKSRQHSKEKEQSSYGQELNGHVEKIRSFIRRLIRTEIPKNRESFEEMKGLLPKSADLWMCFASTKAAFLVNSANNFIHGSRVPITEDGKNEMILTQLPLKSTVMDFWHMIWDENVHSVLAILTDGEWNAFGRRLKLVPKQDGCLHKPDGMCIVFQQQVVVSAFYSVICYGLSWKGVHRSVQWVQYSGWEHGRSPSETGSIWQIHSYLRRSKKPIVCMSMSGVGRAGSYAVLEKVRDARMHAVQNRVQLGFIQIALVDHLLASEKVRTDLENKYLDRYQKLKQIQMQLEDIESVAHSHNSKTSKCRFPCLTEIKHPLTQFVDQRIAGSGNQEGVSRFETSSQVVGSPNHHRYSNENQWSDSRNSFNRAFPPSTYVNTAKVTKPISSIRNGFVVSYSNRGSSFSKSPRGIRKSSQISRSSQLYSIPKMTQSAFDQILPVSTPKRQSRGGKLSSLLANVIREKQYQTTVSRLLSFSGDDYFEQQEYSVDSASLRSSYSGWGTHVIRVSDSTSIAVREKEGPIIRQLAAPVSHQPKQLFVWSLLL</sequence>
<feature type="compositionally biased region" description="Basic and acidic residues" evidence="1">
    <location>
        <begin position="84"/>
        <end position="99"/>
    </location>
</feature>
<name>A0A915DBY1_9BILA</name>
<feature type="compositionally biased region" description="Basic and acidic residues" evidence="1">
    <location>
        <begin position="19"/>
        <end position="28"/>
    </location>
</feature>
<dbReference type="PROSITE" id="PS50055">
    <property type="entry name" value="TYR_PHOSPHATASE_PTP"/>
    <property type="match status" value="1"/>
</dbReference>
<feature type="region of interest" description="Disordered" evidence="1">
    <location>
        <begin position="426"/>
        <end position="446"/>
    </location>
</feature>
<accession>A0A915DBY1</accession>
<evidence type="ECO:0000259" key="2">
    <source>
        <dbReference type="PROSITE" id="PS50055"/>
    </source>
</evidence>
<keyword evidence="3" id="KW-1185">Reference proteome</keyword>
<reference evidence="4" key="1">
    <citation type="submission" date="2022-11" db="UniProtKB">
        <authorList>
            <consortium name="WormBaseParasite"/>
        </authorList>
    </citation>
    <scope>IDENTIFICATION</scope>
</reference>
<dbReference type="InterPro" id="IPR029021">
    <property type="entry name" value="Prot-tyrosine_phosphatase-like"/>
</dbReference>
<dbReference type="GO" id="GO:0004725">
    <property type="term" value="F:protein tyrosine phosphatase activity"/>
    <property type="evidence" value="ECO:0007669"/>
    <property type="project" value="InterPro"/>
</dbReference>
<feature type="region of interest" description="Disordered" evidence="1">
    <location>
        <begin position="1"/>
        <end position="105"/>
    </location>
</feature>
<dbReference type="PANTHER" id="PTHR23219">
    <property type="entry name" value="TYROSINE-PROTEIN PHOSPHATASE C15H7.3-RELATED"/>
    <property type="match status" value="1"/>
</dbReference>
<dbReference type="AlphaFoldDB" id="A0A915DBY1"/>
<evidence type="ECO:0000313" key="3">
    <source>
        <dbReference type="Proteomes" id="UP000887574"/>
    </source>
</evidence>
<proteinExistence type="predicted"/>
<dbReference type="PRINTS" id="PR00700">
    <property type="entry name" value="PRTYPHPHTASE"/>
</dbReference>
<dbReference type="Proteomes" id="UP000887574">
    <property type="component" value="Unplaced"/>
</dbReference>
<dbReference type="SMART" id="SM00194">
    <property type="entry name" value="PTPc"/>
    <property type="match status" value="1"/>
</dbReference>
<dbReference type="PANTHER" id="PTHR23219:SF15">
    <property type="entry name" value="TYROSINE-PROTEIN PHOSPHATASE DOMAIN-CONTAINING PROTEIN"/>
    <property type="match status" value="1"/>
</dbReference>
<dbReference type="Pfam" id="PF00102">
    <property type="entry name" value="Y_phosphatase"/>
    <property type="match status" value="1"/>
</dbReference>
<organism evidence="3 4">
    <name type="scientific">Ditylenchus dipsaci</name>
    <dbReference type="NCBI Taxonomy" id="166011"/>
    <lineage>
        <taxon>Eukaryota</taxon>
        <taxon>Metazoa</taxon>
        <taxon>Ecdysozoa</taxon>
        <taxon>Nematoda</taxon>
        <taxon>Chromadorea</taxon>
        <taxon>Rhabditida</taxon>
        <taxon>Tylenchina</taxon>
        <taxon>Tylenchomorpha</taxon>
        <taxon>Sphaerularioidea</taxon>
        <taxon>Anguinidae</taxon>
        <taxon>Anguininae</taxon>
        <taxon>Ditylenchus</taxon>
    </lineage>
</organism>
<protein>
    <submittedName>
        <fullName evidence="4">Tyrosine-protein phosphatase domain-containing protein</fullName>
    </submittedName>
</protein>
<evidence type="ECO:0000313" key="4">
    <source>
        <dbReference type="WBParaSite" id="jg17809"/>
    </source>
</evidence>
<feature type="domain" description="Tyrosine-protein phosphatase" evidence="2">
    <location>
        <begin position="127"/>
        <end position="320"/>
    </location>
</feature>
<dbReference type="Gene3D" id="3.90.190.10">
    <property type="entry name" value="Protein tyrosine phosphatase superfamily"/>
    <property type="match status" value="1"/>
</dbReference>
<feature type="compositionally biased region" description="Polar residues" evidence="1">
    <location>
        <begin position="29"/>
        <end position="49"/>
    </location>
</feature>